<dbReference type="SUPFAM" id="SSF53850">
    <property type="entry name" value="Periplasmic binding protein-like II"/>
    <property type="match status" value="1"/>
</dbReference>
<evidence type="ECO:0000259" key="5">
    <source>
        <dbReference type="PROSITE" id="PS50931"/>
    </source>
</evidence>
<keyword evidence="2" id="KW-0805">Transcription regulation</keyword>
<dbReference type="Proteomes" id="UP000663069">
    <property type="component" value="Chromosome"/>
</dbReference>
<evidence type="ECO:0000256" key="4">
    <source>
        <dbReference type="ARBA" id="ARBA00023163"/>
    </source>
</evidence>
<accession>A0ABX6V0R8</accession>
<evidence type="ECO:0000256" key="1">
    <source>
        <dbReference type="ARBA" id="ARBA00009437"/>
    </source>
</evidence>
<keyword evidence="7" id="KW-1185">Reference proteome</keyword>
<dbReference type="InterPro" id="IPR050176">
    <property type="entry name" value="LTTR"/>
</dbReference>
<dbReference type="Gene3D" id="3.40.190.290">
    <property type="match status" value="1"/>
</dbReference>
<dbReference type="Pfam" id="PF03466">
    <property type="entry name" value="LysR_substrate"/>
    <property type="match status" value="1"/>
</dbReference>
<evidence type="ECO:0000256" key="2">
    <source>
        <dbReference type="ARBA" id="ARBA00023015"/>
    </source>
</evidence>
<gene>
    <name evidence="6" type="ORF">IHV77_08275</name>
</gene>
<dbReference type="RefSeq" id="WP_194811500.1">
    <property type="nucleotide sequence ID" value="NZ_CP063056.1"/>
</dbReference>
<organism evidence="6 7">
    <name type="scientific">Rodentibacter haemolyticus</name>
    <dbReference type="NCBI Taxonomy" id="2778911"/>
    <lineage>
        <taxon>Bacteria</taxon>
        <taxon>Pseudomonadati</taxon>
        <taxon>Pseudomonadota</taxon>
        <taxon>Gammaproteobacteria</taxon>
        <taxon>Pasteurellales</taxon>
        <taxon>Pasteurellaceae</taxon>
        <taxon>Rodentibacter</taxon>
    </lineage>
</organism>
<protein>
    <submittedName>
        <fullName evidence="6">LysR family transcriptional regulator</fullName>
    </submittedName>
</protein>
<proteinExistence type="inferred from homology"/>
<dbReference type="Pfam" id="PF00126">
    <property type="entry name" value="HTH_1"/>
    <property type="match status" value="1"/>
</dbReference>
<dbReference type="InterPro" id="IPR036390">
    <property type="entry name" value="WH_DNA-bd_sf"/>
</dbReference>
<keyword evidence="3" id="KW-0238">DNA-binding</keyword>
<sequence length="278" mass="32185">MTNLDWNDIHYFLQLVEKQTLTATANALEVEHSTVSRRIERLEKQLGLHLFDRINKRYLLTADGERLYGEAKKLQFNIQQFTQAAQDSRQALTEVLISVPPFVANGLLAPLLGEFYRRFQHIRLVLVSDVSQSSLHQRQADIALRIVPPEQNDLVARRLCDVTYHWYAHRDYLAHTPEADWQYLGLSLNGKRVQWVHQQLQGKPVRFSSNDFLLVQSAIQQQLGIGLLPTVYAKNPDFTRVEQMEALTTPLYLIMHQDVRQSTRVREVADFLIEVLGK</sequence>
<reference evidence="6 7" key="1">
    <citation type="submission" date="2020-10" db="EMBL/GenBank/DDBJ databases">
        <title>Genome Sequencing of Rodentibacter spp. strain DSM111151.</title>
        <authorList>
            <person name="Benga L."/>
            <person name="Lautwein T."/>
        </authorList>
    </citation>
    <scope>NUCLEOTIDE SEQUENCE [LARGE SCALE GENOMIC DNA]</scope>
    <source>
        <strain evidence="6 7">DSM 111151</strain>
    </source>
</reference>
<dbReference type="PANTHER" id="PTHR30579">
    <property type="entry name" value="TRANSCRIPTIONAL REGULATOR"/>
    <property type="match status" value="1"/>
</dbReference>
<dbReference type="PANTHER" id="PTHR30579:SF3">
    <property type="entry name" value="TRANSCRIPTIONAL REGULATORY PROTEIN"/>
    <property type="match status" value="1"/>
</dbReference>
<comment type="similarity">
    <text evidence="1">Belongs to the LysR transcriptional regulatory family.</text>
</comment>
<name>A0ABX6V0R8_9PAST</name>
<dbReference type="InterPro" id="IPR000847">
    <property type="entry name" value="LysR_HTH_N"/>
</dbReference>
<dbReference type="EMBL" id="CP063056">
    <property type="protein sequence ID" value="QPB41916.1"/>
    <property type="molecule type" value="Genomic_DNA"/>
</dbReference>
<evidence type="ECO:0000313" key="7">
    <source>
        <dbReference type="Proteomes" id="UP000663069"/>
    </source>
</evidence>
<keyword evidence="4" id="KW-0804">Transcription</keyword>
<evidence type="ECO:0000313" key="6">
    <source>
        <dbReference type="EMBL" id="QPB41916.1"/>
    </source>
</evidence>
<dbReference type="SUPFAM" id="SSF46785">
    <property type="entry name" value="Winged helix' DNA-binding domain"/>
    <property type="match status" value="1"/>
</dbReference>
<evidence type="ECO:0000256" key="3">
    <source>
        <dbReference type="ARBA" id="ARBA00023125"/>
    </source>
</evidence>
<dbReference type="InterPro" id="IPR005119">
    <property type="entry name" value="LysR_subst-bd"/>
</dbReference>
<feature type="domain" description="HTH lysR-type" evidence="5">
    <location>
        <begin position="4"/>
        <end position="61"/>
    </location>
</feature>
<dbReference type="PROSITE" id="PS50931">
    <property type="entry name" value="HTH_LYSR"/>
    <property type="match status" value="1"/>
</dbReference>
<dbReference type="Gene3D" id="1.10.10.10">
    <property type="entry name" value="Winged helix-like DNA-binding domain superfamily/Winged helix DNA-binding domain"/>
    <property type="match status" value="1"/>
</dbReference>
<dbReference type="InterPro" id="IPR036388">
    <property type="entry name" value="WH-like_DNA-bd_sf"/>
</dbReference>